<accession>A0A915AQH7</accession>
<reference evidence="3" key="1">
    <citation type="submission" date="2022-11" db="UniProtKB">
        <authorList>
            <consortium name="WormBaseParasite"/>
        </authorList>
    </citation>
    <scope>IDENTIFICATION</scope>
</reference>
<organism evidence="2 3">
    <name type="scientific">Parascaris univalens</name>
    <name type="common">Nematode worm</name>
    <dbReference type="NCBI Taxonomy" id="6257"/>
    <lineage>
        <taxon>Eukaryota</taxon>
        <taxon>Metazoa</taxon>
        <taxon>Ecdysozoa</taxon>
        <taxon>Nematoda</taxon>
        <taxon>Chromadorea</taxon>
        <taxon>Rhabditida</taxon>
        <taxon>Spirurina</taxon>
        <taxon>Ascaridomorpha</taxon>
        <taxon>Ascaridoidea</taxon>
        <taxon>Ascarididae</taxon>
        <taxon>Parascaris</taxon>
    </lineage>
</organism>
<proteinExistence type="predicted"/>
<evidence type="ECO:0000256" key="1">
    <source>
        <dbReference type="SAM" id="Phobius"/>
    </source>
</evidence>
<keyword evidence="1" id="KW-1133">Transmembrane helix</keyword>
<dbReference type="WBParaSite" id="PgR013_g008_t02">
    <property type="protein sequence ID" value="PgR013_g008_t02"/>
    <property type="gene ID" value="PgR013_g008"/>
</dbReference>
<evidence type="ECO:0000313" key="2">
    <source>
        <dbReference type="Proteomes" id="UP000887569"/>
    </source>
</evidence>
<dbReference type="Proteomes" id="UP000887569">
    <property type="component" value="Unplaced"/>
</dbReference>
<protein>
    <submittedName>
        <fullName evidence="3">CRAL-TRIO domain-containing protein</fullName>
    </submittedName>
</protein>
<evidence type="ECO:0000313" key="3">
    <source>
        <dbReference type="WBParaSite" id="PgR013_g008_t02"/>
    </source>
</evidence>
<keyword evidence="2" id="KW-1185">Reference proteome</keyword>
<keyword evidence="1" id="KW-0472">Membrane</keyword>
<dbReference type="AlphaFoldDB" id="A0A915AQH7"/>
<feature type="transmembrane region" description="Helical" evidence="1">
    <location>
        <begin position="43"/>
        <end position="69"/>
    </location>
</feature>
<keyword evidence="1" id="KW-0812">Transmembrane</keyword>
<sequence>MPMRCRTNGIHLTDQNSLLSSICRLFFEKMAITIKPSYQKISILFMCVLVKVILLRVMQKVAIAFHGFWSQMRNSHSLSSDLMRKMVAIHEQWRRFIRALDGCLVLL</sequence>
<name>A0A915AQH7_PARUN</name>